<feature type="region of interest" description="Disordered" evidence="1">
    <location>
        <begin position="1"/>
        <end position="27"/>
    </location>
</feature>
<sequence length="89" mass="10056">MPDHIHRHIDRGTGAGTDAKTAKNRGWNSLTQKEPFFLAPRKKRVSASKILPGTPAPTGNYFIKYRLCEKNVRLHAVILPQVFYLTKSP</sequence>
<organism evidence="2 3">
    <name type="scientific">Agrobacterium tumefaciens</name>
    <dbReference type="NCBI Taxonomy" id="358"/>
    <lineage>
        <taxon>Bacteria</taxon>
        <taxon>Pseudomonadati</taxon>
        <taxon>Pseudomonadota</taxon>
        <taxon>Alphaproteobacteria</taxon>
        <taxon>Hyphomicrobiales</taxon>
        <taxon>Rhizobiaceae</taxon>
        <taxon>Rhizobium/Agrobacterium group</taxon>
        <taxon>Agrobacterium</taxon>
        <taxon>Agrobacterium tumefaciens complex</taxon>
    </lineage>
</organism>
<evidence type="ECO:0000256" key="1">
    <source>
        <dbReference type="SAM" id="MobiDB-lite"/>
    </source>
</evidence>
<name>A0AAE6BMV5_AGRTU</name>
<accession>A0AAE6BMV5</accession>
<evidence type="ECO:0000313" key="2">
    <source>
        <dbReference type="EMBL" id="QCM00390.1"/>
    </source>
</evidence>
<gene>
    <name evidence="2" type="ORF">CFBP6624_09725</name>
</gene>
<evidence type="ECO:0000313" key="3">
    <source>
        <dbReference type="Proteomes" id="UP000298646"/>
    </source>
</evidence>
<reference evidence="2 3" key="1">
    <citation type="submission" date="2019-04" db="EMBL/GenBank/DDBJ databases">
        <title>Complete genome sequence of Agrobacterium tumefaciens CFBP6624.</title>
        <authorList>
            <person name="Haryono M."/>
            <person name="Lin Y.-C."/>
            <person name="Lai E.-M."/>
            <person name="Kuo C.-H."/>
        </authorList>
    </citation>
    <scope>NUCLEOTIDE SEQUENCE [LARGE SCALE GENOMIC DNA]</scope>
    <source>
        <strain evidence="2 3">CFBP6624</strain>
    </source>
</reference>
<dbReference type="EMBL" id="CP039907">
    <property type="protein sequence ID" value="QCM00390.1"/>
    <property type="molecule type" value="Genomic_DNA"/>
</dbReference>
<dbReference type="Proteomes" id="UP000298646">
    <property type="component" value="Chromosome circular"/>
</dbReference>
<proteinExistence type="predicted"/>
<dbReference type="AlphaFoldDB" id="A0AAE6BMV5"/>
<protein>
    <submittedName>
        <fullName evidence="2">Uncharacterized protein</fullName>
    </submittedName>
</protein>